<comment type="caution">
    <text evidence="2">The sequence shown here is derived from an EMBL/GenBank/DDBJ whole genome shotgun (WGS) entry which is preliminary data.</text>
</comment>
<evidence type="ECO:0000256" key="1">
    <source>
        <dbReference type="SAM" id="Coils"/>
    </source>
</evidence>
<evidence type="ECO:0000313" key="2">
    <source>
        <dbReference type="EMBL" id="PIT55522.1"/>
    </source>
</evidence>
<proteinExistence type="predicted"/>
<keyword evidence="1" id="KW-0175">Coiled coil</keyword>
<sequence length="127" mass="14350">MQVEDKFHASYHNEIASLLNNAELLAIIQNLDETLDEKLKRISKKDLEHLSEYCFQALNTTTFIMETLSKLTDSYTNNDITQKLSQKDFLRFTSTLAALSGGINSCIGYMHPTIMELLALKARSTSS</sequence>
<name>A0A2N9XYB4_9NEIS</name>
<dbReference type="Proteomes" id="UP000229434">
    <property type="component" value="Unassembled WGS sequence"/>
</dbReference>
<evidence type="ECO:0000313" key="3">
    <source>
        <dbReference type="Proteomes" id="UP000229434"/>
    </source>
</evidence>
<dbReference type="EMBL" id="MEIS01000096">
    <property type="protein sequence ID" value="PIT55522.1"/>
    <property type="molecule type" value="Genomic_DNA"/>
</dbReference>
<organism evidence="2 3">
    <name type="scientific">Snodgrassella alvi</name>
    <dbReference type="NCBI Taxonomy" id="1196083"/>
    <lineage>
        <taxon>Bacteria</taxon>
        <taxon>Pseudomonadati</taxon>
        <taxon>Pseudomonadota</taxon>
        <taxon>Betaproteobacteria</taxon>
        <taxon>Neisseriales</taxon>
        <taxon>Neisseriaceae</taxon>
        <taxon>Snodgrassella</taxon>
    </lineage>
</organism>
<dbReference type="AlphaFoldDB" id="A0A2N9XYB4"/>
<feature type="coiled-coil region" evidence="1">
    <location>
        <begin position="21"/>
        <end position="48"/>
    </location>
</feature>
<gene>
    <name evidence="2" type="ORF">BHC49_05720</name>
</gene>
<reference evidence="2" key="1">
    <citation type="journal article" date="2017" name="MBio">
        <title>Type VI secretion-mediated competition in the bee gut microbiome.</title>
        <authorList>
            <person name="Steele M.I."/>
            <person name="Kwong W.K."/>
            <person name="Powell J.E."/>
            <person name="Whiteley M."/>
            <person name="Moran N.A."/>
        </authorList>
    </citation>
    <scope>NUCLEOTIDE SEQUENCE [LARGE SCALE GENOMIC DNA]</scope>
    <source>
        <strain evidence="2">Nev3CBA3</strain>
    </source>
</reference>
<dbReference type="RefSeq" id="WP_100137302.1">
    <property type="nucleotide sequence ID" value="NZ_MEIS01000096.1"/>
</dbReference>
<protein>
    <submittedName>
        <fullName evidence="2">Uncharacterized protein</fullName>
    </submittedName>
</protein>
<accession>A0A2N9XYB4</accession>